<evidence type="ECO:0000256" key="1">
    <source>
        <dbReference type="SAM" id="Phobius"/>
    </source>
</evidence>
<feature type="transmembrane region" description="Helical" evidence="1">
    <location>
        <begin position="189"/>
        <end position="208"/>
    </location>
</feature>
<feature type="transmembrane region" description="Helical" evidence="1">
    <location>
        <begin position="20"/>
        <end position="39"/>
    </location>
</feature>
<keyword evidence="1" id="KW-0472">Membrane</keyword>
<evidence type="ECO:0000313" key="3">
    <source>
        <dbReference type="Proteomes" id="UP001158576"/>
    </source>
</evidence>
<gene>
    <name evidence="2" type="ORF">OKIOD_LOCUS7309</name>
</gene>
<feature type="transmembrane region" description="Helical" evidence="1">
    <location>
        <begin position="425"/>
        <end position="445"/>
    </location>
</feature>
<sequence>MEQDQHERSLCRRKRMPVNIIEFSLISVTAWGLGFARYLAEHKGVEIMHLFKISRDLSATMTAISAIGFIILVVVTAAVAETSTRRHKILLLLWSLIYSVCTALTSIIWYLGVPPQEHSPEIIPTWKKFCILASFVFQDISLDIVQALLISWIIAREKHTERAIASFGSLYPIGSLVASALFLKIVDVGGIFTIPSFVVPIFVAAMIVKTSKSMDSSSSSNRQKFCINSLHIFCPDTRIKNLQIWSSITYPAVFLLRSELPTLLTELDARKGDFHLAKSEEARFLVTTVSDSGSFVFAILVLVFNATERVRIKNLTVGIHVTLIIALICIFQFPANAIIFTTAVISGPSTLVVMLLPFILLARARNGDKEERHEYVVTDVAAIMISFKVGVTLLIILLDHIMSSLSSQSSLDYEDDSVFSKQSNVGYYLMIALLTIGGAFCTKLLKFHQDVDGNEGRLIERNQSNI</sequence>
<keyword evidence="1" id="KW-0812">Transmembrane</keyword>
<keyword evidence="3" id="KW-1185">Reference proteome</keyword>
<feature type="transmembrane region" description="Helical" evidence="1">
    <location>
        <begin position="131"/>
        <end position="154"/>
    </location>
</feature>
<proteinExistence type="predicted"/>
<feature type="transmembrane region" description="Helical" evidence="1">
    <location>
        <begin position="284"/>
        <end position="303"/>
    </location>
</feature>
<feature type="transmembrane region" description="Helical" evidence="1">
    <location>
        <begin position="315"/>
        <end position="333"/>
    </location>
</feature>
<dbReference type="SUPFAM" id="SSF103473">
    <property type="entry name" value="MFS general substrate transporter"/>
    <property type="match status" value="1"/>
</dbReference>
<protein>
    <submittedName>
        <fullName evidence="2">Oidioi.mRNA.OKI2018_I69.XSR.g15751.t1.cds</fullName>
    </submittedName>
</protein>
<keyword evidence="1" id="KW-1133">Transmembrane helix</keyword>
<reference evidence="2 3" key="1">
    <citation type="submission" date="2021-04" db="EMBL/GenBank/DDBJ databases">
        <authorList>
            <person name="Bliznina A."/>
        </authorList>
    </citation>
    <scope>NUCLEOTIDE SEQUENCE [LARGE SCALE GENOMIC DNA]</scope>
</reference>
<feature type="transmembrane region" description="Helical" evidence="1">
    <location>
        <begin position="91"/>
        <end position="111"/>
    </location>
</feature>
<feature type="transmembrane region" description="Helical" evidence="1">
    <location>
        <begin position="375"/>
        <end position="398"/>
    </location>
</feature>
<dbReference type="Proteomes" id="UP001158576">
    <property type="component" value="Chromosome XSR"/>
</dbReference>
<dbReference type="EMBL" id="OU015569">
    <property type="protein sequence ID" value="CAG5098528.1"/>
    <property type="molecule type" value="Genomic_DNA"/>
</dbReference>
<feature type="transmembrane region" description="Helical" evidence="1">
    <location>
        <begin position="339"/>
        <end position="363"/>
    </location>
</feature>
<accession>A0ABN7SHT3</accession>
<evidence type="ECO:0000313" key="2">
    <source>
        <dbReference type="EMBL" id="CAG5098528.1"/>
    </source>
</evidence>
<feature type="transmembrane region" description="Helical" evidence="1">
    <location>
        <begin position="59"/>
        <end position="79"/>
    </location>
</feature>
<organism evidence="2 3">
    <name type="scientific">Oikopleura dioica</name>
    <name type="common">Tunicate</name>
    <dbReference type="NCBI Taxonomy" id="34765"/>
    <lineage>
        <taxon>Eukaryota</taxon>
        <taxon>Metazoa</taxon>
        <taxon>Chordata</taxon>
        <taxon>Tunicata</taxon>
        <taxon>Appendicularia</taxon>
        <taxon>Copelata</taxon>
        <taxon>Oikopleuridae</taxon>
        <taxon>Oikopleura</taxon>
    </lineage>
</organism>
<dbReference type="InterPro" id="IPR036259">
    <property type="entry name" value="MFS_trans_sf"/>
</dbReference>
<name>A0ABN7SHT3_OIKDI</name>